<organism evidence="1">
    <name type="scientific">marine sediment metagenome</name>
    <dbReference type="NCBI Taxonomy" id="412755"/>
    <lineage>
        <taxon>unclassified sequences</taxon>
        <taxon>metagenomes</taxon>
        <taxon>ecological metagenomes</taxon>
    </lineage>
</organism>
<protein>
    <submittedName>
        <fullName evidence="1">Uncharacterized protein</fullName>
    </submittedName>
</protein>
<sequence>MSGLKSIERHEIEKEYASIQNNISYTPPKKVSPSKSFTDARENAHDIFFRLVKASMNSRIDLEEQQRVHGIIEGILAPYKRLTEHLVNYPEGTLEHDVTKLLLTSHPSD</sequence>
<evidence type="ECO:0000313" key="1">
    <source>
        <dbReference type="EMBL" id="GAG06799.1"/>
    </source>
</evidence>
<proteinExistence type="predicted"/>
<dbReference type="AlphaFoldDB" id="X0ULY3"/>
<name>X0ULY3_9ZZZZ</name>
<dbReference type="EMBL" id="BARS01021716">
    <property type="protein sequence ID" value="GAG06799.1"/>
    <property type="molecule type" value="Genomic_DNA"/>
</dbReference>
<reference evidence="1" key="1">
    <citation type="journal article" date="2014" name="Front. Microbiol.">
        <title>High frequency of phylogenetically diverse reductive dehalogenase-homologous genes in deep subseafloor sedimentary metagenomes.</title>
        <authorList>
            <person name="Kawai M."/>
            <person name="Futagami T."/>
            <person name="Toyoda A."/>
            <person name="Takaki Y."/>
            <person name="Nishi S."/>
            <person name="Hori S."/>
            <person name="Arai W."/>
            <person name="Tsubouchi T."/>
            <person name="Morono Y."/>
            <person name="Uchiyama I."/>
            <person name="Ito T."/>
            <person name="Fujiyama A."/>
            <person name="Inagaki F."/>
            <person name="Takami H."/>
        </authorList>
    </citation>
    <scope>NUCLEOTIDE SEQUENCE</scope>
    <source>
        <strain evidence="1">Expedition CK06-06</strain>
    </source>
</reference>
<comment type="caution">
    <text evidence="1">The sequence shown here is derived from an EMBL/GenBank/DDBJ whole genome shotgun (WGS) entry which is preliminary data.</text>
</comment>
<feature type="non-terminal residue" evidence="1">
    <location>
        <position position="109"/>
    </location>
</feature>
<gene>
    <name evidence="1" type="ORF">S01H1_34832</name>
</gene>
<accession>X0ULY3</accession>